<dbReference type="PANTHER" id="PTHR38767">
    <property type="entry name" value="DNA POLYMERASE III SUBUNIT CHI"/>
    <property type="match status" value="1"/>
</dbReference>
<sequence>MTRIDFHSNVADKIAYACRLVRKARAANCNAVIIGSDRAQLAALDEALWTFSDQDFLPHVMADDALAAQTPVILATHDDGEFPHYQVLINLTAETPAQFARFERMLEIVSAEEADKNAGRERYRFYQQRGYPLTHFVAELS</sequence>
<dbReference type="Gene3D" id="3.40.50.10110">
    <property type="entry name" value="DNA polymerase III subunit chi"/>
    <property type="match status" value="1"/>
</dbReference>
<protein>
    <submittedName>
        <fullName evidence="1">DNA polymerase III subunit chi</fullName>
        <ecNumber evidence="1">2.7.7.7</ecNumber>
    </submittedName>
</protein>
<dbReference type="PANTHER" id="PTHR38767:SF1">
    <property type="entry name" value="DNA POLYMERASE III SUBUNIT CHI"/>
    <property type="match status" value="1"/>
</dbReference>
<dbReference type="Proteomes" id="UP001225596">
    <property type="component" value="Unassembled WGS sequence"/>
</dbReference>
<dbReference type="EC" id="2.7.7.7" evidence="1"/>
<dbReference type="InterPro" id="IPR007459">
    <property type="entry name" value="DNA_pol3_chi"/>
</dbReference>
<keyword evidence="2" id="KW-1185">Reference proteome</keyword>
<dbReference type="Pfam" id="PF04364">
    <property type="entry name" value="DNA_pol3_chi"/>
    <property type="match status" value="1"/>
</dbReference>
<keyword evidence="1" id="KW-0548">Nucleotidyltransferase</keyword>
<dbReference type="SUPFAM" id="SSF102400">
    <property type="entry name" value="DNA polymerase III chi subunit"/>
    <property type="match status" value="1"/>
</dbReference>
<evidence type="ECO:0000313" key="2">
    <source>
        <dbReference type="Proteomes" id="UP001225596"/>
    </source>
</evidence>
<name>A0ABU1BLQ2_9BURK</name>
<keyword evidence="1" id="KW-0808">Transferase</keyword>
<dbReference type="RefSeq" id="WP_338435842.1">
    <property type="nucleotide sequence ID" value="NZ_JAUYVH010000002.1"/>
</dbReference>
<dbReference type="InterPro" id="IPR036768">
    <property type="entry name" value="PolIII_chi_sf"/>
</dbReference>
<evidence type="ECO:0000313" key="1">
    <source>
        <dbReference type="EMBL" id="MDQ9169920.1"/>
    </source>
</evidence>
<reference evidence="1 2" key="1">
    <citation type="submission" date="2023-08" db="EMBL/GenBank/DDBJ databases">
        <title>Oxalobacteraceae gen .nov., isolated from river sludge outside the plant.</title>
        <authorList>
            <person name="Zhao S.Y."/>
        </authorList>
    </citation>
    <scope>NUCLEOTIDE SEQUENCE [LARGE SCALE GENOMIC DNA]</scope>
    <source>
        <strain evidence="1 2">R-40</strain>
    </source>
</reference>
<proteinExistence type="predicted"/>
<organism evidence="1 2">
    <name type="scientific">Keguizhuia sedimenti</name>
    <dbReference type="NCBI Taxonomy" id="3064264"/>
    <lineage>
        <taxon>Bacteria</taxon>
        <taxon>Pseudomonadati</taxon>
        <taxon>Pseudomonadota</taxon>
        <taxon>Betaproteobacteria</taxon>
        <taxon>Burkholderiales</taxon>
        <taxon>Oxalobacteraceae</taxon>
        <taxon>Keguizhuia</taxon>
    </lineage>
</organism>
<comment type="caution">
    <text evidence="1">The sequence shown here is derived from an EMBL/GenBank/DDBJ whole genome shotgun (WGS) entry which is preliminary data.</text>
</comment>
<gene>
    <name evidence="1" type="ORF">Q8A64_05785</name>
</gene>
<dbReference type="NCBIfam" id="NF004348">
    <property type="entry name" value="PRK05728.1-5"/>
    <property type="match status" value="1"/>
</dbReference>
<dbReference type="EMBL" id="JAUYVH010000002">
    <property type="protein sequence ID" value="MDQ9169920.1"/>
    <property type="molecule type" value="Genomic_DNA"/>
</dbReference>
<accession>A0ABU1BLQ2</accession>
<dbReference type="GO" id="GO:0003887">
    <property type="term" value="F:DNA-directed DNA polymerase activity"/>
    <property type="evidence" value="ECO:0007669"/>
    <property type="project" value="UniProtKB-EC"/>
</dbReference>